<reference evidence="3" key="1">
    <citation type="journal article" date="2017" name="Nat. Ecol. Evol.">
        <title>Genome expansion and lineage-specific genetic innovations in the forest pathogenic fungi Armillaria.</title>
        <authorList>
            <person name="Sipos G."/>
            <person name="Prasanna A.N."/>
            <person name="Walter M.C."/>
            <person name="O'Connor E."/>
            <person name="Balint B."/>
            <person name="Krizsan K."/>
            <person name="Kiss B."/>
            <person name="Hess J."/>
            <person name="Varga T."/>
            <person name="Slot J."/>
            <person name="Riley R."/>
            <person name="Boka B."/>
            <person name="Rigling D."/>
            <person name="Barry K."/>
            <person name="Lee J."/>
            <person name="Mihaltcheva S."/>
            <person name="LaButti K."/>
            <person name="Lipzen A."/>
            <person name="Waldron R."/>
            <person name="Moloney N.M."/>
            <person name="Sperisen C."/>
            <person name="Kredics L."/>
            <person name="Vagvoelgyi C."/>
            <person name="Patrignani A."/>
            <person name="Fitzpatrick D."/>
            <person name="Nagy I."/>
            <person name="Doyle S."/>
            <person name="Anderson J.B."/>
            <person name="Grigoriev I.V."/>
            <person name="Gueldener U."/>
            <person name="Muensterkoetter M."/>
            <person name="Nagy L.G."/>
        </authorList>
    </citation>
    <scope>NUCLEOTIDE SEQUENCE [LARGE SCALE GENOMIC DNA]</scope>
    <source>
        <strain evidence="3">Ar21-2</strain>
    </source>
</reference>
<feature type="compositionally biased region" description="Basic and acidic residues" evidence="1">
    <location>
        <begin position="617"/>
        <end position="633"/>
    </location>
</feature>
<feature type="compositionally biased region" description="Acidic residues" evidence="1">
    <location>
        <begin position="634"/>
        <end position="644"/>
    </location>
</feature>
<evidence type="ECO:0000313" key="2">
    <source>
        <dbReference type="EMBL" id="PBK97951.1"/>
    </source>
</evidence>
<feature type="compositionally biased region" description="Basic and acidic residues" evidence="1">
    <location>
        <begin position="540"/>
        <end position="549"/>
    </location>
</feature>
<feature type="region of interest" description="Disordered" evidence="1">
    <location>
        <begin position="499"/>
        <end position="560"/>
    </location>
</feature>
<organism evidence="2 3">
    <name type="scientific">Armillaria gallica</name>
    <name type="common">Bulbous honey fungus</name>
    <name type="synonym">Armillaria bulbosa</name>
    <dbReference type="NCBI Taxonomy" id="47427"/>
    <lineage>
        <taxon>Eukaryota</taxon>
        <taxon>Fungi</taxon>
        <taxon>Dikarya</taxon>
        <taxon>Basidiomycota</taxon>
        <taxon>Agaricomycotina</taxon>
        <taxon>Agaricomycetes</taxon>
        <taxon>Agaricomycetidae</taxon>
        <taxon>Agaricales</taxon>
        <taxon>Marasmiineae</taxon>
        <taxon>Physalacriaceae</taxon>
        <taxon>Armillaria</taxon>
    </lineage>
</organism>
<name>A0A2H3DRW5_ARMGA</name>
<feature type="region of interest" description="Disordered" evidence="1">
    <location>
        <begin position="577"/>
        <end position="673"/>
    </location>
</feature>
<dbReference type="InParanoid" id="A0A2H3DRW5"/>
<evidence type="ECO:0000313" key="3">
    <source>
        <dbReference type="Proteomes" id="UP000217790"/>
    </source>
</evidence>
<keyword evidence="3" id="KW-1185">Reference proteome</keyword>
<feature type="compositionally biased region" description="Polar residues" evidence="1">
    <location>
        <begin position="499"/>
        <end position="509"/>
    </location>
</feature>
<dbReference type="Proteomes" id="UP000217790">
    <property type="component" value="Unassembled WGS sequence"/>
</dbReference>
<gene>
    <name evidence="2" type="ORF">ARMGADRAFT_1027334</name>
</gene>
<dbReference type="EMBL" id="KZ293649">
    <property type="protein sequence ID" value="PBK97951.1"/>
    <property type="molecule type" value="Genomic_DNA"/>
</dbReference>
<dbReference type="OrthoDB" id="2911172at2759"/>
<protein>
    <submittedName>
        <fullName evidence="2">Uncharacterized protein</fullName>
    </submittedName>
</protein>
<evidence type="ECO:0000256" key="1">
    <source>
        <dbReference type="SAM" id="MobiDB-lite"/>
    </source>
</evidence>
<sequence length="707" mass="78716">MDHPTQPVLPQTVDLTSVQSALARLREISDAGDGRQANAFMRTVINNLWTSIGSAPNPILSARYPTKLVGQHLLRWIKEFLAYNRVYEACCSHMRRTDIVIYESYSIETANDALIKQVILFLDPNWFGWMTPFMCAEYARIRDINNYRKMQAFEWVYEAEAGELGPEGVYSVVLMPVLKVTSNGSIVSDWEAHPNSRMVDEWESDDEGEEEGVSAADLQVGHDFYTQVASRVVAGACLVGDCDDLRVVAGSLSQADLPQPVADPSSSGIRDWSACNHAITRHTRSSDPKEEPRQGLVRKKIVAGSVFKAGPRHLGICCGNQNTQGQYASVFQKIKKQCNVARSEESLKLSREVADDDVGMFQEHFKENSRWKYRNFSSDTCEGIVWGMLSDWTEAHTCSLYDSVVADPIQRTKNAWTPAHICWMMKSIWFCDKIPQLSRVTRVDASILRCQQMAVFRQIHPFIQQFCHTSIRENTVRSPSFRQDLSNLVGKYWLATSDPVSSDVDTGPSNIEGDGDKDMGYGAAQSPTTPMDVDPPVPEGKSDGNETGREWQVASETQADSAAAQAAATLVGLVTYGTSSDDGSGEDEGEVKEDNEGEVKEEDDEEVEKAVKPKRKSPAEAKEKEKDREADDKREEEEEVDELEGGGASDVAPALKNKGYTRTGWPADLNQRLRQGKTQPAMRAYMVEMEEEGLLEVCVIIISPFSN</sequence>
<proteinExistence type="predicted"/>
<dbReference type="AlphaFoldDB" id="A0A2H3DRW5"/>
<accession>A0A2H3DRW5</accession>